<proteinExistence type="predicted"/>
<feature type="compositionally biased region" description="Basic and acidic residues" evidence="1">
    <location>
        <begin position="1"/>
        <end position="18"/>
    </location>
</feature>
<dbReference type="Proteomes" id="UP000499080">
    <property type="component" value="Unassembled WGS sequence"/>
</dbReference>
<protein>
    <submittedName>
        <fullName evidence="2">Uncharacterized protein</fullName>
    </submittedName>
</protein>
<accession>A0A4Y2GXT8</accession>
<keyword evidence="3" id="KW-1185">Reference proteome</keyword>
<gene>
    <name evidence="2" type="ORF">AVEN_222554_1</name>
</gene>
<name>A0A4Y2GXT8_ARAVE</name>
<dbReference type="AlphaFoldDB" id="A0A4Y2GXT8"/>
<organism evidence="2 3">
    <name type="scientific">Araneus ventricosus</name>
    <name type="common">Orbweaver spider</name>
    <name type="synonym">Epeira ventricosa</name>
    <dbReference type="NCBI Taxonomy" id="182803"/>
    <lineage>
        <taxon>Eukaryota</taxon>
        <taxon>Metazoa</taxon>
        <taxon>Ecdysozoa</taxon>
        <taxon>Arthropoda</taxon>
        <taxon>Chelicerata</taxon>
        <taxon>Arachnida</taxon>
        <taxon>Araneae</taxon>
        <taxon>Araneomorphae</taxon>
        <taxon>Entelegynae</taxon>
        <taxon>Araneoidea</taxon>
        <taxon>Araneidae</taxon>
        <taxon>Araneus</taxon>
    </lineage>
</organism>
<evidence type="ECO:0000313" key="2">
    <source>
        <dbReference type="EMBL" id="GBM57709.1"/>
    </source>
</evidence>
<comment type="caution">
    <text evidence="2">The sequence shown here is derived from an EMBL/GenBank/DDBJ whole genome shotgun (WGS) entry which is preliminary data.</text>
</comment>
<feature type="region of interest" description="Disordered" evidence="1">
    <location>
        <begin position="1"/>
        <end position="23"/>
    </location>
</feature>
<evidence type="ECO:0000256" key="1">
    <source>
        <dbReference type="SAM" id="MobiDB-lite"/>
    </source>
</evidence>
<sequence length="145" mass="16231">MESDKTGLWENKQQKELLDGNSVGTPRADIAKLKVPSWYDEKKFNRAKELFRDNFTAQRLQSGEVSGLEPDGSTFETRFHCRSVVYWACCTLNHTQGAKRLALGVVRKFGCGMTDQVSTSSFSRGSKLRARPKVALVLLQNGTSK</sequence>
<reference evidence="2 3" key="1">
    <citation type="journal article" date="2019" name="Sci. Rep.">
        <title>Orb-weaving spider Araneus ventricosus genome elucidates the spidroin gene catalogue.</title>
        <authorList>
            <person name="Kono N."/>
            <person name="Nakamura H."/>
            <person name="Ohtoshi R."/>
            <person name="Moran D.A.P."/>
            <person name="Shinohara A."/>
            <person name="Yoshida Y."/>
            <person name="Fujiwara M."/>
            <person name="Mori M."/>
            <person name="Tomita M."/>
            <person name="Arakawa K."/>
        </authorList>
    </citation>
    <scope>NUCLEOTIDE SEQUENCE [LARGE SCALE GENOMIC DNA]</scope>
</reference>
<dbReference type="EMBL" id="BGPR01001603">
    <property type="protein sequence ID" value="GBM57709.1"/>
    <property type="molecule type" value="Genomic_DNA"/>
</dbReference>
<evidence type="ECO:0000313" key="3">
    <source>
        <dbReference type="Proteomes" id="UP000499080"/>
    </source>
</evidence>
<dbReference type="OrthoDB" id="6463929at2759"/>